<proteinExistence type="predicted"/>
<evidence type="ECO:0000313" key="4">
    <source>
        <dbReference type="Proteomes" id="UP000005240"/>
    </source>
</evidence>
<evidence type="ECO:0000313" key="2">
    <source>
        <dbReference type="EMBL" id="OAV89492.1"/>
    </source>
</evidence>
<protein>
    <submittedName>
        <fullName evidence="2 3">Uncharacterized protein</fullName>
    </submittedName>
</protein>
<reference evidence="2" key="1">
    <citation type="submission" date="2009-11" db="EMBL/GenBank/DDBJ databases">
        <authorList>
            <consortium name="The Broad Institute Genome Sequencing Platform"/>
            <person name="Ward D."/>
            <person name="Feldgarden M."/>
            <person name="Earl A."/>
            <person name="Young S.K."/>
            <person name="Zeng Q."/>
            <person name="Koehrsen M."/>
            <person name="Alvarado L."/>
            <person name="Berlin A."/>
            <person name="Bochicchio J."/>
            <person name="Borenstein D."/>
            <person name="Chapman S.B."/>
            <person name="Chen Z."/>
            <person name="Engels R."/>
            <person name="Freedman E."/>
            <person name="Gellesch M."/>
            <person name="Goldberg J."/>
            <person name="Griggs A."/>
            <person name="Gujja S."/>
            <person name="Heilman E."/>
            <person name="Heiman D."/>
            <person name="Hepburn T."/>
            <person name="Howarth C."/>
            <person name="Jen D."/>
            <person name="Larson L."/>
            <person name="Lewis B."/>
            <person name="Mehta T."/>
            <person name="Park D."/>
            <person name="Pearson M."/>
            <person name="Roberts A."/>
            <person name="Saif S."/>
            <person name="Shea T."/>
            <person name="Shenoy N."/>
            <person name="Sisk P."/>
            <person name="Stolte C."/>
            <person name="Sykes S."/>
            <person name="Thomson T."/>
            <person name="Walk T."/>
            <person name="White J."/>
            <person name="Yandava C."/>
            <person name="Izard J."/>
            <person name="Baranova O.V."/>
            <person name="Blanton J.M."/>
            <person name="Tanner A.C."/>
            <person name="Dewhirst F.E."/>
            <person name="Haas B."/>
            <person name="Nusbaum C."/>
            <person name="Birren B."/>
        </authorList>
    </citation>
    <scope>NUCLEOTIDE SEQUENCE [LARGE SCALE GENOMIC DNA]</scope>
    <source>
        <strain evidence="2">1-1 BBBD Race 1</strain>
    </source>
</reference>
<dbReference type="EnsemblFungi" id="PTTG_28672-t43_1">
    <property type="protein sequence ID" value="PTTG_28672-t43_1-p1"/>
    <property type="gene ID" value="PTTG_28672"/>
</dbReference>
<keyword evidence="4" id="KW-1185">Reference proteome</keyword>
<gene>
    <name evidence="2" type="ORF">PTTG_28672</name>
</gene>
<name>A0A180GAY7_PUCT1</name>
<dbReference type="VEuPathDB" id="FungiDB:PTTG_28672"/>
<sequence>MITSPKDFRAFVDACHANPLRKVLVKVLMADPAKVVKALEVPNANVVEGKRLAERIQICAELQLYLKGKYGGNDESLQIKNPADPATSILVTRDGLRCWSRCLLHELEGVDFDHPPDVPDLFTKDPRPAPTLAELAAKQTARLDAHRSVGKRAPSSVSSGPPILPGASHSKVGSPLNQGHLAADPAIPSKFTEPGKASSIFTPPRRASWRLQRPRGVQDLNPVYKTQRYLSHWPPLRVAEHRPQRPTQQPLPRPCATQLLCGRPHWSLKQTS</sequence>
<feature type="region of interest" description="Disordered" evidence="1">
    <location>
        <begin position="143"/>
        <end position="171"/>
    </location>
</feature>
<evidence type="ECO:0000256" key="1">
    <source>
        <dbReference type="SAM" id="MobiDB-lite"/>
    </source>
</evidence>
<dbReference type="EMBL" id="ADAS02000126">
    <property type="protein sequence ID" value="OAV89492.1"/>
    <property type="molecule type" value="Genomic_DNA"/>
</dbReference>
<reference evidence="3 4" key="3">
    <citation type="journal article" date="2017" name="G3 (Bethesda)">
        <title>Comparative analysis highlights variable genome content of wheat rusts and divergence of the mating loci.</title>
        <authorList>
            <person name="Cuomo C.A."/>
            <person name="Bakkeren G."/>
            <person name="Khalil H.B."/>
            <person name="Panwar V."/>
            <person name="Joly D."/>
            <person name="Linning R."/>
            <person name="Sakthikumar S."/>
            <person name="Song X."/>
            <person name="Adiconis X."/>
            <person name="Fan L."/>
            <person name="Goldberg J.M."/>
            <person name="Levin J.Z."/>
            <person name="Young S."/>
            <person name="Zeng Q."/>
            <person name="Anikster Y."/>
            <person name="Bruce M."/>
            <person name="Wang M."/>
            <person name="Yin C."/>
            <person name="McCallum B."/>
            <person name="Szabo L.J."/>
            <person name="Hulbert S."/>
            <person name="Chen X."/>
            <person name="Fellers J.P."/>
        </authorList>
    </citation>
    <scope>NUCLEOTIDE SEQUENCE</scope>
    <source>
        <strain evidence="3">isolate 1-1 / race 1 (BBBD)</strain>
        <strain evidence="4">Isolate 1-1 / race 1 (BBBD)</strain>
    </source>
</reference>
<organism evidence="2">
    <name type="scientific">Puccinia triticina (isolate 1-1 / race 1 (BBBD))</name>
    <name type="common">Brown leaf rust fungus</name>
    <dbReference type="NCBI Taxonomy" id="630390"/>
    <lineage>
        <taxon>Eukaryota</taxon>
        <taxon>Fungi</taxon>
        <taxon>Dikarya</taxon>
        <taxon>Basidiomycota</taxon>
        <taxon>Pucciniomycotina</taxon>
        <taxon>Pucciniomycetes</taxon>
        <taxon>Pucciniales</taxon>
        <taxon>Pucciniaceae</taxon>
        <taxon>Puccinia</taxon>
    </lineage>
</organism>
<dbReference type="Proteomes" id="UP000005240">
    <property type="component" value="Unassembled WGS sequence"/>
</dbReference>
<evidence type="ECO:0000313" key="3">
    <source>
        <dbReference type="EnsemblFungi" id="PTTG_28672-t43_1-p1"/>
    </source>
</evidence>
<dbReference type="AlphaFoldDB" id="A0A180GAY7"/>
<accession>A0A180GAY7</accession>
<reference evidence="3" key="4">
    <citation type="submission" date="2025-05" db="UniProtKB">
        <authorList>
            <consortium name="EnsemblFungi"/>
        </authorList>
    </citation>
    <scope>IDENTIFICATION</scope>
    <source>
        <strain evidence="3">isolate 1-1 / race 1 (BBBD)</strain>
    </source>
</reference>
<reference evidence="2" key="2">
    <citation type="submission" date="2016-05" db="EMBL/GenBank/DDBJ databases">
        <title>Comparative analysis highlights variable genome content of wheat rusts and divergence of the mating loci.</title>
        <authorList>
            <person name="Cuomo C.A."/>
            <person name="Bakkeren G."/>
            <person name="Szabo L."/>
            <person name="Khalil H."/>
            <person name="Joly D."/>
            <person name="Goldberg J."/>
            <person name="Young S."/>
            <person name="Zeng Q."/>
            <person name="Fellers J."/>
        </authorList>
    </citation>
    <scope>NUCLEOTIDE SEQUENCE [LARGE SCALE GENOMIC DNA]</scope>
    <source>
        <strain evidence="2">1-1 BBBD Race 1</strain>
    </source>
</reference>